<dbReference type="PRINTS" id="PR00463">
    <property type="entry name" value="EP450I"/>
</dbReference>
<dbReference type="InterPro" id="IPR050651">
    <property type="entry name" value="Plant_Cytochrome_P450_Monoox"/>
</dbReference>
<evidence type="ECO:0000313" key="5">
    <source>
        <dbReference type="EMBL" id="KAG2621735.1"/>
    </source>
</evidence>
<keyword evidence="2" id="KW-0479">Metal-binding</keyword>
<dbReference type="GO" id="GO:0016705">
    <property type="term" value="F:oxidoreductase activity, acting on paired donors, with incorporation or reduction of molecular oxygen"/>
    <property type="evidence" value="ECO:0007669"/>
    <property type="project" value="InterPro"/>
</dbReference>
<dbReference type="InterPro" id="IPR002401">
    <property type="entry name" value="Cyt_P450_E_grp-I"/>
</dbReference>
<reference evidence="5" key="1">
    <citation type="submission" date="2020-05" db="EMBL/GenBank/DDBJ databases">
        <title>WGS assembly of Panicum virgatum.</title>
        <authorList>
            <person name="Lovell J.T."/>
            <person name="Jenkins J."/>
            <person name="Shu S."/>
            <person name="Juenger T.E."/>
            <person name="Schmutz J."/>
        </authorList>
    </citation>
    <scope>NUCLEOTIDE SEQUENCE</scope>
    <source>
        <strain evidence="5">AP13</strain>
    </source>
</reference>
<dbReference type="GO" id="GO:0020037">
    <property type="term" value="F:heme binding"/>
    <property type="evidence" value="ECO:0007669"/>
    <property type="project" value="InterPro"/>
</dbReference>
<dbReference type="Proteomes" id="UP000823388">
    <property type="component" value="Chromosome 3N"/>
</dbReference>
<dbReference type="PANTHER" id="PTHR47947">
    <property type="entry name" value="CYTOCHROME P450 82C3-RELATED"/>
    <property type="match status" value="1"/>
</dbReference>
<name>A0A8T0UIB9_PANVG</name>
<evidence type="ECO:0000313" key="6">
    <source>
        <dbReference type="Proteomes" id="UP000823388"/>
    </source>
</evidence>
<dbReference type="EMBL" id="CM029042">
    <property type="protein sequence ID" value="KAG2621735.1"/>
    <property type="molecule type" value="Genomic_DNA"/>
</dbReference>
<sequence length="348" mass="37618">MEMISKPLLVGSLLLLLTWLLFTLLSASLRKNAIGQGRRIPSPTALPVVGHLHLLKKPLHRSLAALAARYGDGTGLLLLRFGTKPVLFVTSPAVADECFTVHDVALADRPGLASRRLLTDDCPSISTANYGTLWRQLRRLATVHALCAHRLAATAATRDAGARAMAARLRRAGPGAAVSVKETAYEFVVNAIMTTVSGERMPAEQVLRFKEMTEAGFAAAGAANRQDFLPRLAALAKARHRFGQSLIDEYRRRHPRGAPAQETPRTVIGDLLRQQQEGSPEPLDDVVIRIVCLSLLQAGTDTSTSTIEWAMALLLSNPDVLKKAAAEIHSVVGTSRLLHESDLTGLPF</sequence>
<gene>
    <name evidence="5" type="ORF">PVAP13_3NG304012</name>
</gene>
<dbReference type="InterPro" id="IPR001128">
    <property type="entry name" value="Cyt_P450"/>
</dbReference>
<keyword evidence="6" id="KW-1185">Reference proteome</keyword>
<dbReference type="PANTHER" id="PTHR47947:SF6">
    <property type="entry name" value="CYTOCHROME P450"/>
    <property type="match status" value="1"/>
</dbReference>
<dbReference type="InterPro" id="IPR036396">
    <property type="entry name" value="Cyt_P450_sf"/>
</dbReference>
<dbReference type="Gene3D" id="1.10.630.10">
    <property type="entry name" value="Cytochrome P450"/>
    <property type="match status" value="1"/>
</dbReference>
<dbReference type="GO" id="GO:0004497">
    <property type="term" value="F:monooxygenase activity"/>
    <property type="evidence" value="ECO:0007669"/>
    <property type="project" value="InterPro"/>
</dbReference>
<proteinExistence type="predicted"/>
<evidence type="ECO:0000256" key="1">
    <source>
        <dbReference type="ARBA" id="ARBA00022617"/>
    </source>
</evidence>
<dbReference type="AlphaFoldDB" id="A0A8T0UIB9"/>
<dbReference type="GO" id="GO:0005506">
    <property type="term" value="F:iron ion binding"/>
    <property type="evidence" value="ECO:0007669"/>
    <property type="project" value="InterPro"/>
</dbReference>
<keyword evidence="4" id="KW-0408">Iron</keyword>
<evidence type="ECO:0000256" key="3">
    <source>
        <dbReference type="ARBA" id="ARBA00023002"/>
    </source>
</evidence>
<evidence type="ECO:0000256" key="4">
    <source>
        <dbReference type="ARBA" id="ARBA00023004"/>
    </source>
</evidence>
<protein>
    <submittedName>
        <fullName evidence="5">Uncharacterized protein</fullName>
    </submittedName>
</protein>
<evidence type="ECO:0000256" key="2">
    <source>
        <dbReference type="ARBA" id="ARBA00022723"/>
    </source>
</evidence>
<keyword evidence="1" id="KW-0349">Heme</keyword>
<organism evidence="5 6">
    <name type="scientific">Panicum virgatum</name>
    <name type="common">Blackwell switchgrass</name>
    <dbReference type="NCBI Taxonomy" id="38727"/>
    <lineage>
        <taxon>Eukaryota</taxon>
        <taxon>Viridiplantae</taxon>
        <taxon>Streptophyta</taxon>
        <taxon>Embryophyta</taxon>
        <taxon>Tracheophyta</taxon>
        <taxon>Spermatophyta</taxon>
        <taxon>Magnoliopsida</taxon>
        <taxon>Liliopsida</taxon>
        <taxon>Poales</taxon>
        <taxon>Poaceae</taxon>
        <taxon>PACMAD clade</taxon>
        <taxon>Panicoideae</taxon>
        <taxon>Panicodae</taxon>
        <taxon>Paniceae</taxon>
        <taxon>Panicinae</taxon>
        <taxon>Panicum</taxon>
        <taxon>Panicum sect. Hiantes</taxon>
    </lineage>
</organism>
<accession>A0A8T0UIB9</accession>
<dbReference type="SUPFAM" id="SSF48264">
    <property type="entry name" value="Cytochrome P450"/>
    <property type="match status" value="1"/>
</dbReference>
<dbReference type="Pfam" id="PF00067">
    <property type="entry name" value="p450"/>
    <property type="match status" value="1"/>
</dbReference>
<keyword evidence="3" id="KW-0560">Oxidoreductase</keyword>
<comment type="caution">
    <text evidence="5">The sequence shown here is derived from an EMBL/GenBank/DDBJ whole genome shotgun (WGS) entry which is preliminary data.</text>
</comment>